<dbReference type="SUPFAM" id="SSF53474">
    <property type="entry name" value="alpha/beta-Hydrolases"/>
    <property type="match status" value="1"/>
</dbReference>
<feature type="domain" description="Dienelactone hydrolase" evidence="1">
    <location>
        <begin position="20"/>
        <end position="217"/>
    </location>
</feature>
<dbReference type="InterPro" id="IPR002925">
    <property type="entry name" value="Dienelactn_hydro"/>
</dbReference>
<dbReference type="PANTHER" id="PTHR46623">
    <property type="entry name" value="CARBOXYMETHYLENEBUTENOLIDASE-RELATED"/>
    <property type="match status" value="1"/>
</dbReference>
<dbReference type="Gene3D" id="3.40.50.1820">
    <property type="entry name" value="alpha/beta hydrolase"/>
    <property type="match status" value="1"/>
</dbReference>
<dbReference type="InterPro" id="IPR051049">
    <property type="entry name" value="Dienelactone_hydrolase-like"/>
</dbReference>
<dbReference type="AlphaFoldDB" id="A0A381PIT5"/>
<evidence type="ECO:0000259" key="1">
    <source>
        <dbReference type="Pfam" id="PF01738"/>
    </source>
</evidence>
<dbReference type="PANTHER" id="PTHR46623:SF6">
    <property type="entry name" value="ALPHA_BETA-HYDROLASES SUPERFAMILY PROTEIN"/>
    <property type="match status" value="1"/>
</dbReference>
<dbReference type="EMBL" id="UINC01000997">
    <property type="protein sequence ID" value="SUZ66921.1"/>
    <property type="molecule type" value="Genomic_DNA"/>
</dbReference>
<organism evidence="2">
    <name type="scientific">marine metagenome</name>
    <dbReference type="NCBI Taxonomy" id="408172"/>
    <lineage>
        <taxon>unclassified sequences</taxon>
        <taxon>metagenomes</taxon>
        <taxon>ecological metagenomes</taxon>
    </lineage>
</organism>
<protein>
    <recommendedName>
        <fullName evidence="1">Dienelactone hydrolase domain-containing protein</fullName>
    </recommendedName>
</protein>
<dbReference type="GO" id="GO:0016787">
    <property type="term" value="F:hydrolase activity"/>
    <property type="evidence" value="ECO:0007669"/>
    <property type="project" value="InterPro"/>
</dbReference>
<sequence>MRIELDSGTPAELTHPSAGPAGRGLVVVPDIMGLRPLFDDLVARLAEEQGWSVCAFELYPGLEHLEVADRLAAGAALDDDRVLGDAVAAAEATGAGTVGILGFCMGGMYVLKAVSTGRFHRHCPFYGMIHVPEQWQGPGQGEPLDLLAAGDAGSVLAIIGTDDRWTPPDHVDDLEAAGATVVRYEGADHGFAHDASRPAHRTDDAADAWRRVVEWLGA</sequence>
<evidence type="ECO:0000313" key="2">
    <source>
        <dbReference type="EMBL" id="SUZ66921.1"/>
    </source>
</evidence>
<gene>
    <name evidence="2" type="ORF">METZ01_LOCUS19775</name>
</gene>
<name>A0A381PIT5_9ZZZZ</name>
<accession>A0A381PIT5</accession>
<reference evidence="2" key="1">
    <citation type="submission" date="2018-05" db="EMBL/GenBank/DDBJ databases">
        <authorList>
            <person name="Lanie J.A."/>
            <person name="Ng W.-L."/>
            <person name="Kazmierczak K.M."/>
            <person name="Andrzejewski T.M."/>
            <person name="Davidsen T.M."/>
            <person name="Wayne K.J."/>
            <person name="Tettelin H."/>
            <person name="Glass J.I."/>
            <person name="Rusch D."/>
            <person name="Podicherti R."/>
            <person name="Tsui H.-C.T."/>
            <person name="Winkler M.E."/>
        </authorList>
    </citation>
    <scope>NUCLEOTIDE SEQUENCE</scope>
</reference>
<dbReference type="InterPro" id="IPR029058">
    <property type="entry name" value="AB_hydrolase_fold"/>
</dbReference>
<dbReference type="Pfam" id="PF01738">
    <property type="entry name" value="DLH"/>
    <property type="match status" value="1"/>
</dbReference>
<proteinExistence type="predicted"/>